<organism evidence="1 2">
    <name type="scientific">Candidatus Carbonibacillus altaicus</name>
    <dbReference type="NCBI Taxonomy" id="2163959"/>
    <lineage>
        <taxon>Bacteria</taxon>
        <taxon>Bacillati</taxon>
        <taxon>Bacillota</taxon>
        <taxon>Bacilli</taxon>
        <taxon>Bacillales</taxon>
        <taxon>Candidatus Carbonibacillus</taxon>
    </lineage>
</organism>
<sequence>MVDWKKLNGRKKDLYFYKMGGDVVDIIGASYGADCGNFTRSA</sequence>
<dbReference type="Proteomes" id="UP000244338">
    <property type="component" value="Unassembled WGS sequence"/>
</dbReference>
<protein>
    <submittedName>
        <fullName evidence="1">Uncharacterized protein</fullName>
    </submittedName>
</protein>
<gene>
    <name evidence="1" type="ORF">BSOLF_2463</name>
</gene>
<dbReference type="EMBL" id="PEBX01000144">
    <property type="protein sequence ID" value="PTQ55302.1"/>
    <property type="molecule type" value="Genomic_DNA"/>
</dbReference>
<comment type="caution">
    <text evidence="1">The sequence shown here is derived from an EMBL/GenBank/DDBJ whole genome shotgun (WGS) entry which is preliminary data.</text>
</comment>
<proteinExistence type="predicted"/>
<reference evidence="2" key="1">
    <citation type="journal article" date="2018" name="Sci. Rep.">
        <title>Lignite coal burning seam in the remote Altai Mountains harbors a hydrogen-driven thermophilic microbial community.</title>
        <authorList>
            <person name="Kadnikov V.V."/>
            <person name="Mardanov A.V."/>
            <person name="Ivasenko D.A."/>
            <person name="Antsiferov D.V."/>
            <person name="Beletsky A.V."/>
            <person name="Karnachuk O.V."/>
            <person name="Ravin N.V."/>
        </authorList>
    </citation>
    <scope>NUCLEOTIDE SEQUENCE [LARGE SCALE GENOMIC DNA]</scope>
</reference>
<name>A0A2R6XY27_9BACL</name>
<evidence type="ECO:0000313" key="2">
    <source>
        <dbReference type="Proteomes" id="UP000244338"/>
    </source>
</evidence>
<dbReference type="AlphaFoldDB" id="A0A2R6XY27"/>
<accession>A0A2R6XY27</accession>
<evidence type="ECO:0000313" key="1">
    <source>
        <dbReference type="EMBL" id="PTQ55302.1"/>
    </source>
</evidence>